<dbReference type="AlphaFoldDB" id="B9TLT7"/>
<feature type="domain" description="Bacterial sugar transferase" evidence="2">
    <location>
        <begin position="95"/>
        <end position="135"/>
    </location>
</feature>
<organism evidence="3 4">
    <name type="scientific">Ricinus communis</name>
    <name type="common">Castor bean</name>
    <dbReference type="NCBI Taxonomy" id="3988"/>
    <lineage>
        <taxon>Eukaryota</taxon>
        <taxon>Viridiplantae</taxon>
        <taxon>Streptophyta</taxon>
        <taxon>Embryophyta</taxon>
        <taxon>Tracheophyta</taxon>
        <taxon>Spermatophyta</taxon>
        <taxon>Magnoliopsida</taxon>
        <taxon>eudicotyledons</taxon>
        <taxon>Gunneridae</taxon>
        <taxon>Pentapetalae</taxon>
        <taxon>rosids</taxon>
        <taxon>fabids</taxon>
        <taxon>Malpighiales</taxon>
        <taxon>Euphorbiaceae</taxon>
        <taxon>Acalyphoideae</taxon>
        <taxon>Acalypheae</taxon>
        <taxon>Ricinus</taxon>
    </lineage>
</organism>
<dbReference type="EMBL" id="EQ987412">
    <property type="protein sequence ID" value="EEF23178.1"/>
    <property type="molecule type" value="Genomic_DNA"/>
</dbReference>
<reference evidence="4" key="1">
    <citation type="journal article" date="2010" name="Nat. Biotechnol.">
        <title>Draft genome sequence of the oilseed species Ricinus communis.</title>
        <authorList>
            <person name="Chan A.P."/>
            <person name="Crabtree J."/>
            <person name="Zhao Q."/>
            <person name="Lorenzi H."/>
            <person name="Orvis J."/>
            <person name="Puiu D."/>
            <person name="Melake-Berhan A."/>
            <person name="Jones K.M."/>
            <person name="Redman J."/>
            <person name="Chen G."/>
            <person name="Cahoon E.B."/>
            <person name="Gedil M."/>
            <person name="Stanke M."/>
            <person name="Haas B.J."/>
            <person name="Wortman J.R."/>
            <person name="Fraser-Liggett C.M."/>
            <person name="Ravel J."/>
            <person name="Rabinowicz P.D."/>
        </authorList>
    </citation>
    <scope>NUCLEOTIDE SEQUENCE [LARGE SCALE GENOMIC DNA]</scope>
    <source>
        <strain evidence="4">cv. Hale</strain>
    </source>
</reference>
<sequence>MRAVPPAMLLPADLPLLALARRYAADEIVVTVGDRRNGAFPVRQLLECAVGGVPVTDAATFFEREACQIRVDSLQPSYLIFGGGFDQSLLRASVKRVFDLLASAAIGVLSAPVMVLTALAIKIEDGGPVFYRQER</sequence>
<keyword evidence="1" id="KW-0812">Transmembrane</keyword>
<feature type="transmembrane region" description="Helical" evidence="1">
    <location>
        <begin position="97"/>
        <end position="121"/>
    </location>
</feature>
<proteinExistence type="predicted"/>
<keyword evidence="4" id="KW-1185">Reference proteome</keyword>
<keyword evidence="1" id="KW-0472">Membrane</keyword>
<evidence type="ECO:0000313" key="4">
    <source>
        <dbReference type="Proteomes" id="UP000008311"/>
    </source>
</evidence>
<name>B9TLT7_RICCO</name>
<accession>B9TLT7</accession>
<protein>
    <recommendedName>
        <fullName evidence="2">Bacterial sugar transferase domain-containing protein</fullName>
    </recommendedName>
</protein>
<dbReference type="InParanoid" id="B9TLT7"/>
<evidence type="ECO:0000259" key="2">
    <source>
        <dbReference type="Pfam" id="PF02397"/>
    </source>
</evidence>
<keyword evidence="1" id="KW-1133">Transmembrane helix</keyword>
<feature type="non-terminal residue" evidence="3">
    <location>
        <position position="135"/>
    </location>
</feature>
<evidence type="ECO:0000313" key="3">
    <source>
        <dbReference type="EMBL" id="EEF23178.1"/>
    </source>
</evidence>
<dbReference type="Proteomes" id="UP000008311">
    <property type="component" value="Unassembled WGS sequence"/>
</dbReference>
<dbReference type="Pfam" id="PF02397">
    <property type="entry name" value="Bac_transf"/>
    <property type="match status" value="1"/>
</dbReference>
<evidence type="ECO:0000256" key="1">
    <source>
        <dbReference type="SAM" id="Phobius"/>
    </source>
</evidence>
<dbReference type="InterPro" id="IPR003362">
    <property type="entry name" value="Bact_transf"/>
</dbReference>
<gene>
    <name evidence="3" type="ORF">RCOM_2142690</name>
</gene>